<sequence length="73" mass="8000">MTLGLGAALGFSIERFWWTQFTCSLALSTSSCLATISCPIPTNYTATVLSFRDLGNDECHLDEKSISHNRKNG</sequence>
<protein>
    <submittedName>
        <fullName evidence="1">Uncharacterized protein</fullName>
    </submittedName>
</protein>
<proteinExistence type="predicted"/>
<evidence type="ECO:0000313" key="1">
    <source>
        <dbReference type="EMBL" id="KRY90429.1"/>
    </source>
</evidence>
<dbReference type="EMBL" id="JYDT01000021">
    <property type="protein sequence ID" value="KRY90429.1"/>
    <property type="molecule type" value="Genomic_DNA"/>
</dbReference>
<reference evidence="1 2" key="1">
    <citation type="submission" date="2015-01" db="EMBL/GenBank/DDBJ databases">
        <title>Evolution of Trichinella species and genotypes.</title>
        <authorList>
            <person name="Korhonen P.K."/>
            <person name="Edoardo P."/>
            <person name="Giuseppe L.R."/>
            <person name="Gasser R.B."/>
        </authorList>
    </citation>
    <scope>NUCLEOTIDE SEQUENCE [LARGE SCALE GENOMIC DNA]</scope>
    <source>
        <strain evidence="1">ISS470</strain>
    </source>
</reference>
<keyword evidence="2" id="KW-1185">Reference proteome</keyword>
<evidence type="ECO:0000313" key="2">
    <source>
        <dbReference type="Proteomes" id="UP000054995"/>
    </source>
</evidence>
<dbReference type="Proteomes" id="UP000054995">
    <property type="component" value="Unassembled WGS sequence"/>
</dbReference>
<name>A0A0V1FWN6_TRIPS</name>
<accession>A0A0V1FWN6</accession>
<gene>
    <name evidence="1" type="ORF">T4D_12309</name>
</gene>
<organism evidence="1 2">
    <name type="scientific">Trichinella pseudospiralis</name>
    <name type="common">Parasitic roundworm</name>
    <dbReference type="NCBI Taxonomy" id="6337"/>
    <lineage>
        <taxon>Eukaryota</taxon>
        <taxon>Metazoa</taxon>
        <taxon>Ecdysozoa</taxon>
        <taxon>Nematoda</taxon>
        <taxon>Enoplea</taxon>
        <taxon>Dorylaimia</taxon>
        <taxon>Trichinellida</taxon>
        <taxon>Trichinellidae</taxon>
        <taxon>Trichinella</taxon>
    </lineage>
</organism>
<comment type="caution">
    <text evidence="1">The sequence shown here is derived from an EMBL/GenBank/DDBJ whole genome shotgun (WGS) entry which is preliminary data.</text>
</comment>